<organism evidence="8 9">
    <name type="scientific">Nocardioides plantarum</name>
    <dbReference type="NCBI Taxonomy" id="29299"/>
    <lineage>
        <taxon>Bacteria</taxon>
        <taxon>Bacillati</taxon>
        <taxon>Actinomycetota</taxon>
        <taxon>Actinomycetes</taxon>
        <taxon>Propionibacteriales</taxon>
        <taxon>Nocardioidaceae</taxon>
        <taxon>Nocardioides</taxon>
    </lineage>
</organism>
<dbReference type="EMBL" id="JBHMDG010000001">
    <property type="protein sequence ID" value="MFB9311464.1"/>
    <property type="molecule type" value="Genomic_DNA"/>
</dbReference>
<dbReference type="Pfam" id="PF04542">
    <property type="entry name" value="Sigma70_r2"/>
    <property type="match status" value="1"/>
</dbReference>
<dbReference type="Gene3D" id="1.10.1740.10">
    <property type="match status" value="1"/>
</dbReference>
<dbReference type="InterPro" id="IPR036388">
    <property type="entry name" value="WH-like_DNA-bd_sf"/>
</dbReference>
<keyword evidence="5" id="KW-0804">Transcription</keyword>
<evidence type="ECO:0000256" key="5">
    <source>
        <dbReference type="ARBA" id="ARBA00023163"/>
    </source>
</evidence>
<accession>A0ABV5K3Y1</accession>
<evidence type="ECO:0000313" key="8">
    <source>
        <dbReference type="EMBL" id="MFB9311464.1"/>
    </source>
</evidence>
<dbReference type="PANTHER" id="PTHR43133">
    <property type="entry name" value="RNA POLYMERASE ECF-TYPE SIGMA FACTO"/>
    <property type="match status" value="1"/>
</dbReference>
<evidence type="ECO:0000259" key="7">
    <source>
        <dbReference type="Pfam" id="PF04545"/>
    </source>
</evidence>
<reference evidence="8 9" key="1">
    <citation type="submission" date="2024-09" db="EMBL/GenBank/DDBJ databases">
        <authorList>
            <person name="Sun Q."/>
            <person name="Mori K."/>
        </authorList>
    </citation>
    <scope>NUCLEOTIDE SEQUENCE [LARGE SCALE GENOMIC DNA]</scope>
    <source>
        <strain evidence="8 9">JCM 9626</strain>
    </source>
</reference>
<evidence type="ECO:0000256" key="1">
    <source>
        <dbReference type="ARBA" id="ARBA00010641"/>
    </source>
</evidence>
<dbReference type="InterPro" id="IPR014325">
    <property type="entry name" value="RNA_pol_sigma-E_actinobac"/>
</dbReference>
<feature type="domain" description="RNA polymerase sigma-70 region 2" evidence="6">
    <location>
        <begin position="15"/>
        <end position="74"/>
    </location>
</feature>
<dbReference type="Pfam" id="PF04545">
    <property type="entry name" value="Sigma70_r4"/>
    <property type="match status" value="1"/>
</dbReference>
<evidence type="ECO:0000256" key="3">
    <source>
        <dbReference type="ARBA" id="ARBA00023082"/>
    </source>
</evidence>
<keyword evidence="9" id="KW-1185">Reference proteome</keyword>
<dbReference type="RefSeq" id="WP_246084040.1">
    <property type="nucleotide sequence ID" value="NZ_JBHMDG010000001.1"/>
</dbReference>
<dbReference type="SUPFAM" id="SSF88946">
    <property type="entry name" value="Sigma2 domain of RNA polymerase sigma factors"/>
    <property type="match status" value="1"/>
</dbReference>
<dbReference type="SUPFAM" id="SSF88659">
    <property type="entry name" value="Sigma3 and sigma4 domains of RNA polymerase sigma factors"/>
    <property type="match status" value="1"/>
</dbReference>
<evidence type="ECO:0000256" key="2">
    <source>
        <dbReference type="ARBA" id="ARBA00023015"/>
    </source>
</evidence>
<dbReference type="Gene3D" id="1.10.10.10">
    <property type="entry name" value="Winged helix-like DNA-binding domain superfamily/Winged helix DNA-binding domain"/>
    <property type="match status" value="1"/>
</dbReference>
<gene>
    <name evidence="8" type="ORF">ACFFRI_00285</name>
</gene>
<dbReference type="Proteomes" id="UP001589750">
    <property type="component" value="Unassembled WGS sequence"/>
</dbReference>
<evidence type="ECO:0000256" key="4">
    <source>
        <dbReference type="ARBA" id="ARBA00023125"/>
    </source>
</evidence>
<dbReference type="InterPro" id="IPR014284">
    <property type="entry name" value="RNA_pol_sigma-70_dom"/>
</dbReference>
<protein>
    <submittedName>
        <fullName evidence="8">SigE family RNA polymerase sigma factor</fullName>
    </submittedName>
</protein>
<sequence>MAHEDDFTAYVAARTPALSRTAYLLTGDAHLAEDLVQTALFKAAKAWHRIDGDPEPYVRRILYTQNVSWWRQRRLAESPLGDHDRPAASGSDVALRLTLEDALGRLTAKQRTVLVLRYFEDLTEVEAARTLGVSAGTVKSTTRQALGRLRTLAPELAELIGEPS</sequence>
<dbReference type="NCBIfam" id="TIGR02937">
    <property type="entry name" value="sigma70-ECF"/>
    <property type="match status" value="1"/>
</dbReference>
<evidence type="ECO:0000259" key="6">
    <source>
        <dbReference type="Pfam" id="PF04542"/>
    </source>
</evidence>
<dbReference type="InterPro" id="IPR007630">
    <property type="entry name" value="RNA_pol_sigma70_r4"/>
</dbReference>
<dbReference type="CDD" id="cd06171">
    <property type="entry name" value="Sigma70_r4"/>
    <property type="match status" value="1"/>
</dbReference>
<keyword evidence="3" id="KW-0731">Sigma factor</keyword>
<dbReference type="NCBIfam" id="TIGR02983">
    <property type="entry name" value="SigE-fam_strep"/>
    <property type="match status" value="1"/>
</dbReference>
<dbReference type="InterPro" id="IPR013325">
    <property type="entry name" value="RNA_pol_sigma_r2"/>
</dbReference>
<comment type="similarity">
    <text evidence="1">Belongs to the sigma-70 factor family. ECF subfamily.</text>
</comment>
<dbReference type="InterPro" id="IPR039425">
    <property type="entry name" value="RNA_pol_sigma-70-like"/>
</dbReference>
<name>A0ABV5K3Y1_9ACTN</name>
<feature type="domain" description="RNA polymerase sigma-70 region 4" evidence="7">
    <location>
        <begin position="102"/>
        <end position="150"/>
    </location>
</feature>
<evidence type="ECO:0000313" key="9">
    <source>
        <dbReference type="Proteomes" id="UP001589750"/>
    </source>
</evidence>
<keyword evidence="2" id="KW-0805">Transcription regulation</keyword>
<keyword evidence="4" id="KW-0238">DNA-binding</keyword>
<proteinExistence type="inferred from homology"/>
<dbReference type="InterPro" id="IPR007627">
    <property type="entry name" value="RNA_pol_sigma70_r2"/>
</dbReference>
<dbReference type="InterPro" id="IPR013324">
    <property type="entry name" value="RNA_pol_sigma_r3/r4-like"/>
</dbReference>
<comment type="caution">
    <text evidence="8">The sequence shown here is derived from an EMBL/GenBank/DDBJ whole genome shotgun (WGS) entry which is preliminary data.</text>
</comment>
<dbReference type="PANTHER" id="PTHR43133:SF50">
    <property type="entry name" value="ECF RNA POLYMERASE SIGMA FACTOR SIGM"/>
    <property type="match status" value="1"/>
</dbReference>